<dbReference type="EMBL" id="CP002874">
    <property type="protein sequence ID" value="AEM22766.1"/>
    <property type="molecule type" value="Genomic_DNA"/>
</dbReference>
<dbReference type="Proteomes" id="UP000008522">
    <property type="component" value="Chromosome"/>
</dbReference>
<gene>
    <name evidence="1" type="ordered locus">Bint_2155</name>
</gene>
<name>G0ELJ0_BRAIP</name>
<evidence type="ECO:0000313" key="1">
    <source>
        <dbReference type="EMBL" id="AEM22766.1"/>
    </source>
</evidence>
<dbReference type="HOGENOM" id="CLU_3340980_0_0_12"/>
<accession>G0ELJ0</accession>
<proteinExistence type="predicted"/>
<dbReference type="PATRIC" id="fig|1045858.4.peg.2158"/>
<keyword evidence="2" id="KW-1185">Reference proteome</keyword>
<evidence type="ECO:0000313" key="2">
    <source>
        <dbReference type="Proteomes" id="UP000008522"/>
    </source>
</evidence>
<protein>
    <submittedName>
        <fullName evidence="1">Uncharacterized protein</fullName>
    </submittedName>
</protein>
<dbReference type="AlphaFoldDB" id="G0ELJ0"/>
<organism evidence="1 2">
    <name type="scientific">Brachyspira intermedia (strain ATCC 51140 / PWS/A)</name>
    <name type="common">Serpulina intermedia</name>
    <dbReference type="NCBI Taxonomy" id="1045858"/>
    <lineage>
        <taxon>Bacteria</taxon>
        <taxon>Pseudomonadati</taxon>
        <taxon>Spirochaetota</taxon>
        <taxon>Spirochaetia</taxon>
        <taxon>Brachyspirales</taxon>
        <taxon>Brachyspiraceae</taxon>
        <taxon>Brachyspira</taxon>
    </lineage>
</organism>
<sequence>MKKLYHNFSSIKNNNIYNFNQHKNQLSKKSSYIFNKS</sequence>
<reference evidence="1 2" key="1">
    <citation type="journal article" date="2011" name="BMC Genomics">
        <title>Complete genome sequence of Brachyspira intermedia reveals unique genomic features in Brachyspira species and phage-mediated horizontal gene transfer.</title>
        <authorList>
            <person name="Hafstrom T."/>
            <person name="Jansson D.S."/>
            <person name="Segerman B."/>
        </authorList>
    </citation>
    <scope>NUCLEOTIDE SEQUENCE [LARGE SCALE GENOMIC DNA]</scope>
    <source>
        <strain evidence="2">ATCC 51140 / PWS/A</strain>
    </source>
</reference>
<dbReference type="KEGG" id="bip:Bint_2155"/>